<accession>A0A5B7X3K6</accession>
<dbReference type="Proteomes" id="UP000309016">
    <property type="component" value="Chromosome"/>
</dbReference>
<dbReference type="AlphaFoldDB" id="A0A5B7X3K6"/>
<evidence type="ECO:0000313" key="1">
    <source>
        <dbReference type="EMBL" id="QCY69302.1"/>
    </source>
</evidence>
<dbReference type="SUPFAM" id="SSF53448">
    <property type="entry name" value="Nucleotide-diphospho-sugar transferases"/>
    <property type="match status" value="1"/>
</dbReference>
<dbReference type="PANTHER" id="PTHR36529">
    <property type="entry name" value="SLL1095 PROTEIN"/>
    <property type="match status" value="1"/>
</dbReference>
<dbReference type="GO" id="GO:0016740">
    <property type="term" value="F:transferase activity"/>
    <property type="evidence" value="ECO:0007669"/>
    <property type="project" value="UniProtKB-KW"/>
</dbReference>
<dbReference type="NCBIfam" id="TIGR04282">
    <property type="entry name" value="glyco_like_cofC"/>
    <property type="match status" value="1"/>
</dbReference>
<reference evidence="1 2" key="1">
    <citation type="submission" date="2019-06" db="EMBL/GenBank/DDBJ databases">
        <title>Complete genome sequence of Antarcticibacterium flavum KCTC 52984T from an Antarctic marine sediment.</title>
        <authorList>
            <person name="Lee Y.M."/>
            <person name="Shin S.C."/>
        </authorList>
    </citation>
    <scope>NUCLEOTIDE SEQUENCE [LARGE SCALE GENOMIC DNA]</scope>
    <source>
        <strain evidence="1 2">KCTC 52984</strain>
    </source>
</reference>
<proteinExistence type="predicted"/>
<gene>
    <name evidence="1" type="ORF">FHG64_07790</name>
</gene>
<dbReference type="PANTHER" id="PTHR36529:SF1">
    <property type="entry name" value="GLYCOSYLTRANSFERASE"/>
    <property type="match status" value="1"/>
</dbReference>
<protein>
    <submittedName>
        <fullName evidence="1">Glycosyltransferase</fullName>
    </submittedName>
</protein>
<evidence type="ECO:0000313" key="2">
    <source>
        <dbReference type="Proteomes" id="UP000309016"/>
    </source>
</evidence>
<dbReference type="RefSeq" id="WP_139065871.1">
    <property type="nucleotide sequence ID" value="NZ_CP040812.1"/>
</dbReference>
<dbReference type="InterPro" id="IPR029044">
    <property type="entry name" value="Nucleotide-diphossugar_trans"/>
</dbReference>
<dbReference type="Pfam" id="PF09837">
    <property type="entry name" value="DUF2064"/>
    <property type="match status" value="1"/>
</dbReference>
<dbReference type="Gene3D" id="3.90.550.10">
    <property type="entry name" value="Spore Coat Polysaccharide Biosynthesis Protein SpsA, Chain A"/>
    <property type="match status" value="1"/>
</dbReference>
<keyword evidence="1" id="KW-0808">Transferase</keyword>
<dbReference type="EMBL" id="CP040812">
    <property type="protein sequence ID" value="QCY69302.1"/>
    <property type="molecule type" value="Genomic_DNA"/>
</dbReference>
<dbReference type="KEGG" id="afla:FHG64_07790"/>
<name>A0A5B7X3K6_9FLAO</name>
<organism evidence="1 2">
    <name type="scientific">Antarcticibacterium flavum</name>
    <dbReference type="NCBI Taxonomy" id="2058175"/>
    <lineage>
        <taxon>Bacteria</taxon>
        <taxon>Pseudomonadati</taxon>
        <taxon>Bacteroidota</taxon>
        <taxon>Flavobacteriia</taxon>
        <taxon>Flavobacteriales</taxon>
        <taxon>Flavobacteriaceae</taxon>
        <taxon>Antarcticibacterium</taxon>
    </lineage>
</organism>
<dbReference type="InterPro" id="IPR018641">
    <property type="entry name" value="Trfase_1_rSAM/seldom-assoc"/>
</dbReference>
<dbReference type="OrthoDB" id="9798250at2"/>
<sequence length="204" mass="23703">MASQLLIIFIRNLQPGRVKTRLAADVGHEAAMDIYKFLLQHTHGITKDLPYDKVVYYSENLQQNDIWEEEAFQKKVQRGKDLGDRMQQAFQEAFSSGYEQVVIVGSDIYELSSEEIKQAFSSLKENDYVLGPAKDGGYYLLGMTKPTLKVFKNKFWSTSSVLEDTLTDLKNEQVFLLKELNDVDTFEDIKEHRDFQKFFQHLKK</sequence>
<keyword evidence="2" id="KW-1185">Reference proteome</keyword>